<dbReference type="NCBIfam" id="TIGR01633">
    <property type="entry name" value="phi3626_gp14_N"/>
    <property type="match status" value="1"/>
</dbReference>
<protein>
    <submittedName>
        <fullName evidence="2">Putative phage tail component-like protein</fullName>
    </submittedName>
</protein>
<dbReference type="Pfam" id="PF05709">
    <property type="entry name" value="Sipho_tail"/>
    <property type="match status" value="1"/>
</dbReference>
<organism evidence="2 3">
    <name type="scientific">Paraliobacillus ryukyuensis</name>
    <dbReference type="NCBI Taxonomy" id="200904"/>
    <lineage>
        <taxon>Bacteria</taxon>
        <taxon>Bacillati</taxon>
        <taxon>Bacillota</taxon>
        <taxon>Bacilli</taxon>
        <taxon>Bacillales</taxon>
        <taxon>Bacillaceae</taxon>
        <taxon>Paraliobacillus</taxon>
    </lineage>
</organism>
<dbReference type="Gene3D" id="2.40.30.200">
    <property type="match status" value="1"/>
</dbReference>
<dbReference type="EMBL" id="QNRI01000017">
    <property type="protein sequence ID" value="RBO92074.1"/>
    <property type="molecule type" value="Genomic_DNA"/>
</dbReference>
<sequence length="476" mass="54181">MSSFLFNGTDLTEYLDVIAIRGRGFNNYDLETVTVPGMDGVHVQGKKRPAKLIEVEVNVRALNREELRTKIDELNALLDVDEDVPIVFPDEPNMTYYGRTEASNESNEYFFMHKGSFTIICSDPRKYGEEINEGLTDQGTIIDVSGTAEAQPVIELEVLAPITFAMVSDGNEFMLIGQPTDVTTTPVNKEEKIFHHDMEAMLGWVDTDVIGEGYIKGSFGVTNYGFYPIFPDPNAGAYEWYGPAKKHSLSEPVQDFLMDMGFRFYAESLGGSVGRIEMYGLDATNNIVFRAWIEDKWFGYDHFGLCLEIGNGERTEYFTLPKNLEDIYGRMKVKREGNNWTLIMQLLKDGSGRVVLREWTRTLESDQVLQQVSQVQLAFQKFYDTNEEDMEVLLMRCFKLNDVEGIPYIAQAGDMITFDNRDNQNYDPEIRINGELRNDLKDFGATPFTLQPGQNTLALLPDGLVQGYLRYRPTYK</sequence>
<keyword evidence="3" id="KW-1185">Reference proteome</keyword>
<feature type="domain" description="Siphovirus-type tail component RIFT-related" evidence="1">
    <location>
        <begin position="12"/>
        <end position="120"/>
    </location>
</feature>
<gene>
    <name evidence="2" type="ORF">DES48_11738</name>
</gene>
<name>A0A366DS28_9BACI</name>
<dbReference type="Proteomes" id="UP000252254">
    <property type="component" value="Unassembled WGS sequence"/>
</dbReference>
<evidence type="ECO:0000259" key="1">
    <source>
        <dbReference type="Pfam" id="PF05709"/>
    </source>
</evidence>
<accession>A0A366DS28</accession>
<comment type="caution">
    <text evidence="2">The sequence shown here is derived from an EMBL/GenBank/DDBJ whole genome shotgun (WGS) entry which is preliminary data.</text>
</comment>
<dbReference type="AlphaFoldDB" id="A0A366DS28"/>
<evidence type="ECO:0000313" key="2">
    <source>
        <dbReference type="EMBL" id="RBO92074.1"/>
    </source>
</evidence>
<dbReference type="InterPro" id="IPR006520">
    <property type="entry name" value="Dit_BPSPP_N"/>
</dbReference>
<dbReference type="InterPro" id="IPR008841">
    <property type="entry name" value="Siphovirus-type_tail_N"/>
</dbReference>
<dbReference type="RefSeq" id="WP_170126251.1">
    <property type="nucleotide sequence ID" value="NZ_BAABQN010000017.1"/>
</dbReference>
<reference evidence="2 3" key="1">
    <citation type="submission" date="2018-06" db="EMBL/GenBank/DDBJ databases">
        <title>Genomic Encyclopedia of Type Strains, Phase IV (KMG-IV): sequencing the most valuable type-strain genomes for metagenomic binning, comparative biology and taxonomic classification.</title>
        <authorList>
            <person name="Goeker M."/>
        </authorList>
    </citation>
    <scope>NUCLEOTIDE SEQUENCE [LARGE SCALE GENOMIC DNA]</scope>
    <source>
        <strain evidence="2 3">DSM 15140</strain>
    </source>
</reference>
<evidence type="ECO:0000313" key="3">
    <source>
        <dbReference type="Proteomes" id="UP000252254"/>
    </source>
</evidence>
<proteinExistence type="predicted"/>